<feature type="non-terminal residue" evidence="2">
    <location>
        <position position="296"/>
    </location>
</feature>
<dbReference type="Proteomes" id="UP000886803">
    <property type="component" value="Unassembled WGS sequence"/>
</dbReference>
<feature type="transmembrane region" description="Helical" evidence="1">
    <location>
        <begin position="12"/>
        <end position="34"/>
    </location>
</feature>
<accession>A0A9D2M6T4</accession>
<reference evidence="2" key="2">
    <citation type="submission" date="2021-04" db="EMBL/GenBank/DDBJ databases">
        <authorList>
            <person name="Gilroy R."/>
        </authorList>
    </citation>
    <scope>NUCLEOTIDE SEQUENCE</scope>
    <source>
        <strain evidence="2">ChiBcec8-13705</strain>
    </source>
</reference>
<protein>
    <submittedName>
        <fullName evidence="2">Uncharacterized protein</fullName>
    </submittedName>
</protein>
<proteinExistence type="predicted"/>
<name>A0A9D2M6T4_9FIRM</name>
<evidence type="ECO:0000313" key="3">
    <source>
        <dbReference type="Proteomes" id="UP000886803"/>
    </source>
</evidence>
<reference evidence="2" key="1">
    <citation type="journal article" date="2021" name="PeerJ">
        <title>Extensive microbial diversity within the chicken gut microbiome revealed by metagenomics and culture.</title>
        <authorList>
            <person name="Gilroy R."/>
            <person name="Ravi A."/>
            <person name="Getino M."/>
            <person name="Pursley I."/>
            <person name="Horton D.L."/>
            <person name="Alikhan N.F."/>
            <person name="Baker D."/>
            <person name="Gharbi K."/>
            <person name="Hall N."/>
            <person name="Watson M."/>
            <person name="Adriaenssens E.M."/>
            <person name="Foster-Nyarko E."/>
            <person name="Jarju S."/>
            <person name="Secka A."/>
            <person name="Antonio M."/>
            <person name="Oren A."/>
            <person name="Chaudhuri R.R."/>
            <person name="La Ragione R."/>
            <person name="Hildebrand F."/>
            <person name="Pallen M.J."/>
        </authorList>
    </citation>
    <scope>NUCLEOTIDE SEQUENCE</scope>
    <source>
        <strain evidence="2">ChiBcec8-13705</strain>
    </source>
</reference>
<feature type="transmembrane region" description="Helical" evidence="1">
    <location>
        <begin position="205"/>
        <end position="227"/>
    </location>
</feature>
<feature type="transmembrane region" description="Helical" evidence="1">
    <location>
        <begin position="250"/>
        <end position="271"/>
    </location>
</feature>
<comment type="caution">
    <text evidence="2">The sequence shown here is derived from an EMBL/GenBank/DDBJ whole genome shotgun (WGS) entry which is preliminary data.</text>
</comment>
<evidence type="ECO:0000256" key="1">
    <source>
        <dbReference type="SAM" id="Phobius"/>
    </source>
</evidence>
<keyword evidence="1" id="KW-1133">Transmembrane helix</keyword>
<evidence type="ECO:0000313" key="2">
    <source>
        <dbReference type="EMBL" id="HJB41890.1"/>
    </source>
</evidence>
<dbReference type="EMBL" id="DWYG01000081">
    <property type="protein sequence ID" value="HJB41890.1"/>
    <property type="molecule type" value="Genomic_DNA"/>
</dbReference>
<keyword evidence="1" id="KW-0472">Membrane</keyword>
<dbReference type="AlphaFoldDB" id="A0A9D2M6T4"/>
<organism evidence="2 3">
    <name type="scientific">Candidatus Gemmiger avicola</name>
    <dbReference type="NCBI Taxonomy" id="2838605"/>
    <lineage>
        <taxon>Bacteria</taxon>
        <taxon>Bacillati</taxon>
        <taxon>Bacillota</taxon>
        <taxon>Clostridia</taxon>
        <taxon>Eubacteriales</taxon>
        <taxon>Gemmiger</taxon>
    </lineage>
</organism>
<gene>
    <name evidence="2" type="ORF">H9945_05260</name>
</gene>
<sequence length="296" mass="32157">MSLLAAELRKVWGNRVFPLLLAVLAAANLLLLWMGARPTANQPPAAAYRAAGADLAALGPDMAAKGEFLHGKLEETEALLRLDNYYRDLAYGNSVYLQHYRDENAALFDTYEQAYLDESYTLYTGSLAQEYLLFSQLATEYDTVAGYTDFLEGVQAKATQLAGISIFQNDETGYDLKNIEVTAEVYAGLGATPIDYYPQKGLYTAISYAFTDLILLASMLVLALLLVRQERDSGLLSLVRSLPGGRLQTAFAKLGAFALSLLAVLALLYGVNLAYCGATFGLGPLTRTIQSVPALM</sequence>
<keyword evidence="1" id="KW-0812">Transmembrane</keyword>